<dbReference type="FunFam" id="3.40.390.10:FF:000006">
    <property type="entry name" value="Thimet oligopeptidase 1"/>
    <property type="match status" value="1"/>
</dbReference>
<comment type="similarity">
    <text evidence="2 9">Belongs to the peptidase M3 family.</text>
</comment>
<keyword evidence="5 9" id="KW-0479">Metal-binding</keyword>
<dbReference type="InterPro" id="IPR024080">
    <property type="entry name" value="Neurolysin/TOP_N"/>
</dbReference>
<name>A0A9W7XSD5_9FUNG</name>
<accession>A0A9W7XSD5</accession>
<dbReference type="Gene3D" id="1.10.1370.10">
    <property type="entry name" value="Neurolysin, domain 3"/>
    <property type="match status" value="1"/>
</dbReference>
<evidence type="ECO:0000256" key="8">
    <source>
        <dbReference type="ARBA" id="ARBA00023049"/>
    </source>
</evidence>
<dbReference type="Gene3D" id="3.40.390.10">
    <property type="entry name" value="Collagenase (Catalytic Domain)"/>
    <property type="match status" value="1"/>
</dbReference>
<dbReference type="SUPFAM" id="SSF55486">
    <property type="entry name" value="Metalloproteases ('zincins'), catalytic domain"/>
    <property type="match status" value="1"/>
</dbReference>
<evidence type="ECO:0000256" key="3">
    <source>
        <dbReference type="ARBA" id="ARBA00022490"/>
    </source>
</evidence>
<dbReference type="PANTHER" id="PTHR11804">
    <property type="entry name" value="PROTEASE M3 THIMET OLIGOPEPTIDASE-RELATED"/>
    <property type="match status" value="1"/>
</dbReference>
<comment type="cofactor">
    <cofactor evidence="9">
        <name>Zn(2+)</name>
        <dbReference type="ChEBI" id="CHEBI:29105"/>
    </cofactor>
    <text evidence="9">Binds 1 zinc ion.</text>
</comment>
<dbReference type="GO" id="GO:0004222">
    <property type="term" value="F:metalloendopeptidase activity"/>
    <property type="evidence" value="ECO:0007669"/>
    <property type="project" value="UniProtKB-EC"/>
</dbReference>
<dbReference type="FunFam" id="1.20.1050.40:FF:000001">
    <property type="entry name" value="Thimet oligopeptidase 1"/>
    <property type="match status" value="1"/>
</dbReference>
<dbReference type="GO" id="GO:0005758">
    <property type="term" value="C:mitochondrial intermembrane space"/>
    <property type="evidence" value="ECO:0007669"/>
    <property type="project" value="TreeGrafter"/>
</dbReference>
<evidence type="ECO:0000313" key="12">
    <source>
        <dbReference type="EMBL" id="KAJ1719821.1"/>
    </source>
</evidence>
<feature type="domain" description="Oligopeptidase A N-terminal" evidence="11">
    <location>
        <begin position="32"/>
        <end position="154"/>
    </location>
</feature>
<protein>
    <submittedName>
        <fullName evidence="12">Metalloendopeptidase</fullName>
        <ecNumber evidence="12">3.4.24.37</ecNumber>
    </submittedName>
</protein>
<dbReference type="InterPro" id="IPR024079">
    <property type="entry name" value="MetalloPept_cat_dom_sf"/>
</dbReference>
<dbReference type="PANTHER" id="PTHR11804:SF84">
    <property type="entry name" value="SACCHAROLYSIN"/>
    <property type="match status" value="1"/>
</dbReference>
<keyword evidence="6 9" id="KW-0378">Hydrolase</keyword>
<evidence type="ECO:0000313" key="13">
    <source>
        <dbReference type="Proteomes" id="UP001149813"/>
    </source>
</evidence>
<evidence type="ECO:0000256" key="9">
    <source>
        <dbReference type="RuleBase" id="RU003435"/>
    </source>
</evidence>
<evidence type="ECO:0000256" key="6">
    <source>
        <dbReference type="ARBA" id="ARBA00022801"/>
    </source>
</evidence>
<organism evidence="12 13">
    <name type="scientific">Coemansia erecta</name>
    <dbReference type="NCBI Taxonomy" id="147472"/>
    <lineage>
        <taxon>Eukaryota</taxon>
        <taxon>Fungi</taxon>
        <taxon>Fungi incertae sedis</taxon>
        <taxon>Zoopagomycota</taxon>
        <taxon>Kickxellomycotina</taxon>
        <taxon>Kickxellomycetes</taxon>
        <taxon>Kickxellales</taxon>
        <taxon>Kickxellaceae</taxon>
        <taxon>Coemansia</taxon>
    </lineage>
</organism>
<dbReference type="InterPro" id="IPR045090">
    <property type="entry name" value="Pept_M3A_M3B"/>
</dbReference>
<dbReference type="Proteomes" id="UP001149813">
    <property type="component" value="Unassembled WGS sequence"/>
</dbReference>
<evidence type="ECO:0000259" key="11">
    <source>
        <dbReference type="Pfam" id="PF19310"/>
    </source>
</evidence>
<sequence>MTAVSSTVNESARKGSVLNFNVSASDIKKTVDRLISEAKETYDAVAAQTNPTFDNVVVPLATRENKRGADYSVITFLQNVSTDKDVRDASTEAEEKLEAFEIESRMREDLYKVVHAVYSNKDEMDRLGDEDRRLVEKMELGFQQSGLGLSSDDRSRLGEIRKQLSELGIKFSRNVNENDGRETFTRDELAGLPDSFFDGRETELVDGVEKYIVTTKYPDMVPVMQLARSEKTRRKLLVTNEQRCPENVELMQEAIALRLEAARLLGYKTHAEFVLVEKMAKTPKAVMDFEHDLRGKLNELARGELKEYEAAKRADKEAAGEEFDGLFIWDFRYYANLIKERKHSVSEEEVKQYLPMKEVTRGILDIYQNMLSLRFAKVENPPVWHPDVEMYEVWEATDDQFVGHFYLDLYPRDAKYNHAAVWPIRSGYANEDGSHEYPVAAMVANFPKATSSAPALLTHTDAITLLHELGHVFHGICSLTKWGRFHGTQTEGDFVEAPSQMLENWGWEPSVLSQFAVHYKTGEPIPADLIKRMVAAKNEGAGLFNLRQVFFGLFDMAIHDTADGKVDAKAAYNRLREDVSLFNNGDADMWGMATFGHMMGGYDAGYYGYLWSEVFSADMYASRFLKDGVDSPKTGLDYRREILRPGGSRDASVSLERFLGRKPNNKAFLRSIGLESSE</sequence>
<dbReference type="CDD" id="cd06455">
    <property type="entry name" value="M3A_TOP"/>
    <property type="match status" value="1"/>
</dbReference>
<evidence type="ECO:0000256" key="1">
    <source>
        <dbReference type="ARBA" id="ARBA00004496"/>
    </source>
</evidence>
<dbReference type="InterPro" id="IPR045666">
    <property type="entry name" value="OpdA_N"/>
</dbReference>
<evidence type="ECO:0000256" key="4">
    <source>
        <dbReference type="ARBA" id="ARBA00022670"/>
    </source>
</evidence>
<evidence type="ECO:0000259" key="10">
    <source>
        <dbReference type="Pfam" id="PF01432"/>
    </source>
</evidence>
<keyword evidence="8 9" id="KW-0482">Metalloprotease</keyword>
<dbReference type="AlphaFoldDB" id="A0A9W7XSD5"/>
<keyword evidence="7 9" id="KW-0862">Zinc</keyword>
<dbReference type="GO" id="GO:0006508">
    <property type="term" value="P:proteolysis"/>
    <property type="evidence" value="ECO:0007669"/>
    <property type="project" value="UniProtKB-KW"/>
</dbReference>
<evidence type="ECO:0000256" key="5">
    <source>
        <dbReference type="ARBA" id="ARBA00022723"/>
    </source>
</evidence>
<evidence type="ECO:0000256" key="2">
    <source>
        <dbReference type="ARBA" id="ARBA00006040"/>
    </source>
</evidence>
<dbReference type="OrthoDB" id="534666at2759"/>
<evidence type="ECO:0000256" key="7">
    <source>
        <dbReference type="ARBA" id="ARBA00022833"/>
    </source>
</evidence>
<dbReference type="GO" id="GO:0046872">
    <property type="term" value="F:metal ion binding"/>
    <property type="evidence" value="ECO:0007669"/>
    <property type="project" value="UniProtKB-UniRule"/>
</dbReference>
<proteinExistence type="inferred from homology"/>
<gene>
    <name evidence="12" type="primary">PRD1_3</name>
    <name evidence="12" type="ORF">LPJ53_005474</name>
</gene>
<reference evidence="12" key="1">
    <citation type="submission" date="2022-07" db="EMBL/GenBank/DDBJ databases">
        <title>Phylogenomic reconstructions and comparative analyses of Kickxellomycotina fungi.</title>
        <authorList>
            <person name="Reynolds N.K."/>
            <person name="Stajich J.E."/>
            <person name="Barry K."/>
            <person name="Grigoriev I.V."/>
            <person name="Crous P."/>
            <person name="Smith M.E."/>
        </authorList>
    </citation>
    <scope>NUCLEOTIDE SEQUENCE</scope>
    <source>
        <strain evidence="12">NBRC 32514</strain>
    </source>
</reference>
<keyword evidence="3" id="KW-0963">Cytoplasm</keyword>
<comment type="caution">
    <text evidence="12">The sequence shown here is derived from an EMBL/GenBank/DDBJ whole genome shotgun (WGS) entry which is preliminary data.</text>
</comment>
<dbReference type="Pfam" id="PF01432">
    <property type="entry name" value="Peptidase_M3"/>
    <property type="match status" value="1"/>
</dbReference>
<feature type="domain" description="Peptidase M3A/M3B catalytic" evidence="10">
    <location>
        <begin position="224"/>
        <end position="673"/>
    </location>
</feature>
<dbReference type="EMBL" id="JANBOJ010000335">
    <property type="protein sequence ID" value="KAJ1719821.1"/>
    <property type="molecule type" value="Genomic_DNA"/>
</dbReference>
<dbReference type="Pfam" id="PF19310">
    <property type="entry name" value="TOP_N"/>
    <property type="match status" value="1"/>
</dbReference>
<keyword evidence="13" id="KW-1185">Reference proteome</keyword>
<dbReference type="EC" id="3.4.24.37" evidence="12"/>
<comment type="subcellular location">
    <subcellularLocation>
        <location evidence="1">Cytoplasm</location>
    </subcellularLocation>
</comment>
<dbReference type="Gene3D" id="1.20.1050.40">
    <property type="entry name" value="Endopeptidase. Chain P, domain 1"/>
    <property type="match status" value="1"/>
</dbReference>
<dbReference type="InterPro" id="IPR024077">
    <property type="entry name" value="Neurolysin/TOP_dom2"/>
</dbReference>
<dbReference type="GO" id="GO:0006518">
    <property type="term" value="P:peptide metabolic process"/>
    <property type="evidence" value="ECO:0007669"/>
    <property type="project" value="TreeGrafter"/>
</dbReference>
<dbReference type="InterPro" id="IPR001567">
    <property type="entry name" value="Pept_M3A_M3B_dom"/>
</dbReference>
<keyword evidence="4 9" id="KW-0645">Protease</keyword>